<reference evidence="2" key="1">
    <citation type="submission" date="2014-08" db="EMBL/GenBank/DDBJ databases">
        <authorList>
            <person name="Chen Y.-H."/>
        </authorList>
    </citation>
    <scope>NUCLEOTIDE SEQUENCE</scope>
</reference>
<dbReference type="InterPro" id="IPR038606">
    <property type="entry name" value="To_sf"/>
</dbReference>
<dbReference type="EMBL" id="KM396885">
    <property type="protein sequence ID" value="AIY25506.1"/>
    <property type="molecule type" value="mRNA"/>
</dbReference>
<protein>
    <submittedName>
        <fullName evidence="2">Takeout-like protein 5</fullName>
    </submittedName>
</protein>
<dbReference type="GO" id="GO:0005615">
    <property type="term" value="C:extracellular space"/>
    <property type="evidence" value="ECO:0007669"/>
    <property type="project" value="TreeGrafter"/>
</dbReference>
<dbReference type="InterPro" id="IPR010562">
    <property type="entry name" value="Haemolymph_juvenile_hormone-bd"/>
</dbReference>
<sequence>MKLAAVLALIVVAAVDGRIGDDPGSLGVKVCPSSEPDVVSCRRNALQSALSLLAGGIPSIGARPIDPLTQIPPLILETESPFKLKFKLDDIVMIGHARSVLDNLEIDVQNHTIHVVTHTPGALVMKGIYTLDEEIIKGIPMRGNGRFKLTMIDSTADVTYKGHPVAGRGGETYLKLDSAKTKYTYGKTSYELTGLFGGFPPLEAAGNALINMMTSPIVEREMLGPMEDWMEQVYKGQAQYVFDTIPYSKLFPESVSAVPKSSKTVSKESSFFYNLK</sequence>
<feature type="signal peptide" evidence="1">
    <location>
        <begin position="1"/>
        <end position="17"/>
    </location>
</feature>
<name>A0A0A1E6M1_LOCMI</name>
<dbReference type="SMART" id="SM00700">
    <property type="entry name" value="JHBP"/>
    <property type="match status" value="1"/>
</dbReference>
<proteinExistence type="evidence at transcript level"/>
<evidence type="ECO:0000313" key="2">
    <source>
        <dbReference type="EMBL" id="AIY25506.1"/>
    </source>
</evidence>
<dbReference type="PANTHER" id="PTHR11008:SF41">
    <property type="entry name" value="RE70318P"/>
    <property type="match status" value="1"/>
</dbReference>
<organism evidence="2">
    <name type="scientific">Locusta migratoria</name>
    <name type="common">Migratory locust</name>
    <dbReference type="NCBI Taxonomy" id="7004"/>
    <lineage>
        <taxon>Eukaryota</taxon>
        <taxon>Metazoa</taxon>
        <taxon>Ecdysozoa</taxon>
        <taxon>Arthropoda</taxon>
        <taxon>Hexapoda</taxon>
        <taxon>Insecta</taxon>
        <taxon>Pterygota</taxon>
        <taxon>Neoptera</taxon>
        <taxon>Polyneoptera</taxon>
        <taxon>Orthoptera</taxon>
        <taxon>Caelifera</taxon>
        <taxon>Acrididea</taxon>
        <taxon>Acridomorpha</taxon>
        <taxon>Acridoidea</taxon>
        <taxon>Acrididae</taxon>
        <taxon>Oedipodinae</taxon>
        <taxon>Locusta</taxon>
    </lineage>
</organism>
<dbReference type="PANTHER" id="PTHR11008">
    <property type="entry name" value="PROTEIN TAKEOUT-LIKE PROTEIN"/>
    <property type="match status" value="1"/>
</dbReference>
<dbReference type="Pfam" id="PF06585">
    <property type="entry name" value="JHBP"/>
    <property type="match status" value="1"/>
</dbReference>
<accession>A0A0A1E6M1</accession>
<dbReference type="Gene3D" id="3.15.10.30">
    <property type="entry name" value="Haemolymph juvenile hormone binding protein"/>
    <property type="match status" value="1"/>
</dbReference>
<keyword evidence="1" id="KW-0732">Signal</keyword>
<dbReference type="AlphaFoldDB" id="A0A0A1E6M1"/>
<evidence type="ECO:0000256" key="1">
    <source>
        <dbReference type="SAM" id="SignalP"/>
    </source>
</evidence>
<feature type="chain" id="PRO_5001973787" evidence="1">
    <location>
        <begin position="18"/>
        <end position="276"/>
    </location>
</feature>
<reference evidence="2" key="2">
    <citation type="journal article" date="2015" name="Sci. Rep.">
        <title>Proteomic analysis reveals that COP9 signalosome complex subunit 7A (CSN7A) is essential for the phase transition of migratory locust.</title>
        <authorList>
            <person name="Tong X.W."/>
            <person name="Chen B."/>
            <person name="Huang L.H."/>
            <person name="Feng Q.L."/>
            <person name="Kang L."/>
        </authorList>
    </citation>
    <scope>NUCLEOTIDE SEQUENCE</scope>
</reference>
<gene>
    <name evidence="2" type="primary">TO5</name>
</gene>